<dbReference type="AlphaFoldDB" id="A0A564ZR65"/>
<reference evidence="3" key="1">
    <citation type="submission" date="2016-07" db="EMBL/GenBank/DDBJ databases">
        <authorList>
            <consortium name="Pathogen Informatics"/>
        </authorList>
    </citation>
    <scope>NUCLEOTIDE SEQUENCE [LARGE SCALE GENOMIC DNA]</scope>
</reference>
<evidence type="ECO:0000313" key="2">
    <source>
        <dbReference type="EMBL" id="VUZ94239.1"/>
    </source>
</evidence>
<dbReference type="VEuPathDB" id="PlasmoDB:PVW1_050040200"/>
<dbReference type="Proteomes" id="UP000220605">
    <property type="component" value="Chromosome 5"/>
</dbReference>
<dbReference type="VEuPathDB" id="PlasmoDB:PVP01_0534700"/>
<name>A0A564ZR65_PLAVI</name>
<keyword evidence="1" id="KW-1133">Transmembrane helix</keyword>
<dbReference type="Pfam" id="PF05795">
    <property type="entry name" value="Plasmodium_Vir"/>
    <property type="match status" value="1"/>
</dbReference>
<dbReference type="VEuPathDB" id="PlasmoDB:PVX_120330"/>
<evidence type="ECO:0000256" key="1">
    <source>
        <dbReference type="SAM" id="Phobius"/>
    </source>
</evidence>
<dbReference type="VEuPathDB" id="PlasmoDB:PVPAM_050042500"/>
<proteinExistence type="predicted"/>
<gene>
    <name evidence="2" type="ORF">PVP01_0534700</name>
</gene>
<protein>
    <submittedName>
        <fullName evidence="2">VIR protein</fullName>
    </submittedName>
</protein>
<feature type="transmembrane region" description="Helical" evidence="1">
    <location>
        <begin position="342"/>
        <end position="360"/>
    </location>
</feature>
<organism evidence="2 3">
    <name type="scientific">Plasmodium vivax</name>
    <name type="common">malaria parasite P. vivax</name>
    <dbReference type="NCBI Taxonomy" id="5855"/>
    <lineage>
        <taxon>Eukaryota</taxon>
        <taxon>Sar</taxon>
        <taxon>Alveolata</taxon>
        <taxon>Apicomplexa</taxon>
        <taxon>Aconoidasida</taxon>
        <taxon>Haemosporida</taxon>
        <taxon>Plasmodiidae</taxon>
        <taxon>Plasmodium</taxon>
        <taxon>Plasmodium (Plasmodium)</taxon>
    </lineage>
</organism>
<dbReference type="SUPFAM" id="SSF141571">
    <property type="entry name" value="Pentapeptide repeat-like"/>
    <property type="match status" value="1"/>
</dbReference>
<evidence type="ECO:0000313" key="3">
    <source>
        <dbReference type="Proteomes" id="UP000220605"/>
    </source>
</evidence>
<dbReference type="InterPro" id="IPR008780">
    <property type="entry name" value="Plasmodium_Vir"/>
</dbReference>
<keyword evidence="1" id="KW-0812">Transmembrane</keyword>
<keyword evidence="1" id="KW-0472">Membrane</keyword>
<dbReference type="EMBL" id="LT635616">
    <property type="protein sequence ID" value="VUZ94239.1"/>
    <property type="molecule type" value="Genomic_DNA"/>
</dbReference>
<sequence>MEDPDLSGLPSKVYDTEFNNNKKDNTNYCEEISKNLTQHEEIHKICNRLIGNLFYLKDKGNTDNLFQKHCYDLNYWLFEEVSKKFKDSEQNKNASLAIKKLHESWNEAIQKDELRNTNNKCMPEPKLLEKKLLKPIKDVLDYIENFSTLQHKFNNNNVENNKYCSYILEIVPLYLMFQQLCSKINIDICKKYVKNYNKYNPSELLTKLSCDVGDIYKAPLDGSLVRKMINIDQSDFGKFFRNLDLTKLDFKNLDLANLGLTNLNLAGSGLSRFGSNDFSFQDFNFPDVGLSSLNFPGNFESVFTNNIVDLLQKGVDGSGIKNLFNKISFLSDIYNYDIIHKYVVPALYGLGGLLFFFILYKCRRCLPCCCIFRRRKKRRNRLTDFDTSGLMSAPLGFPSPMMPTNPYGLRYQPF</sequence>
<accession>A0A564ZR65</accession>